<feature type="compositionally biased region" description="Low complexity" evidence="13">
    <location>
        <begin position="217"/>
        <end position="266"/>
    </location>
</feature>
<feature type="compositionally biased region" description="Basic and acidic residues" evidence="13">
    <location>
        <begin position="157"/>
        <end position="171"/>
    </location>
</feature>
<evidence type="ECO:0000313" key="15">
    <source>
        <dbReference type="Proteomes" id="UP000077521"/>
    </source>
</evidence>
<dbReference type="EMBL" id="LWDF02000002">
    <property type="protein sequence ID" value="KAE8260874.1"/>
    <property type="molecule type" value="Genomic_DNA"/>
</dbReference>
<dbReference type="GO" id="GO:0030904">
    <property type="term" value="C:retromer complex"/>
    <property type="evidence" value="ECO:0007669"/>
    <property type="project" value="TreeGrafter"/>
</dbReference>
<dbReference type="SUPFAM" id="SSF64268">
    <property type="entry name" value="PX domain"/>
    <property type="match status" value="1"/>
</dbReference>
<comment type="caution">
    <text evidence="14">The sequence shown here is derived from an EMBL/GenBank/DDBJ whole genome shotgun (WGS) entry which is preliminary data.</text>
</comment>
<evidence type="ECO:0000313" key="14">
    <source>
        <dbReference type="EMBL" id="KAE8260874.1"/>
    </source>
</evidence>
<keyword evidence="7" id="KW-0963">Cytoplasm</keyword>
<keyword evidence="9" id="KW-0333">Golgi apparatus</keyword>
<dbReference type="GO" id="GO:0032266">
    <property type="term" value="F:phosphatidylinositol-3-phosphate binding"/>
    <property type="evidence" value="ECO:0007669"/>
    <property type="project" value="InterPro"/>
</dbReference>
<evidence type="ECO:0000256" key="3">
    <source>
        <dbReference type="ARBA" id="ARBA00004496"/>
    </source>
</evidence>
<evidence type="ECO:0000256" key="12">
    <source>
        <dbReference type="ARBA" id="ARBA00025533"/>
    </source>
</evidence>
<dbReference type="InterPro" id="IPR042138">
    <property type="entry name" value="PX_Grd19_PX"/>
</dbReference>
<keyword evidence="15" id="KW-1185">Reference proteome</keyword>
<proteinExistence type="inferred from homology"/>
<dbReference type="GO" id="GO:0000139">
    <property type="term" value="C:Golgi membrane"/>
    <property type="evidence" value="ECO:0007669"/>
    <property type="project" value="UniProtKB-SubCell"/>
</dbReference>
<feature type="compositionally biased region" description="Polar residues" evidence="13">
    <location>
        <begin position="200"/>
        <end position="211"/>
    </location>
</feature>
<dbReference type="InterPro" id="IPR001683">
    <property type="entry name" value="PX_dom"/>
</dbReference>
<feature type="compositionally biased region" description="Low complexity" evidence="13">
    <location>
        <begin position="1"/>
        <end position="13"/>
    </location>
</feature>
<feature type="compositionally biased region" description="Polar residues" evidence="13">
    <location>
        <begin position="14"/>
        <end position="23"/>
    </location>
</feature>
<evidence type="ECO:0000256" key="8">
    <source>
        <dbReference type="ARBA" id="ARBA00022927"/>
    </source>
</evidence>
<comment type="function">
    <text evidence="12">Required for retention of late Golgi membrane proteins. Component of the retrieval machinery that functions by direct interaction with the cytosolic tails of certain TGN membrane proteins during the sorting/budding process at the prevacuolar compartment. Binds phosphatidylinositol 3-phosphate (PtdIns(P3)).</text>
</comment>
<evidence type="ECO:0000256" key="6">
    <source>
        <dbReference type="ARBA" id="ARBA00022448"/>
    </source>
</evidence>
<keyword evidence="11" id="KW-0472">Membrane</keyword>
<dbReference type="CDD" id="cd07295">
    <property type="entry name" value="PX_Grd19"/>
    <property type="match status" value="1"/>
</dbReference>
<dbReference type="GO" id="GO:0034499">
    <property type="term" value="P:late endosome to Golgi transport"/>
    <property type="evidence" value="ECO:0007669"/>
    <property type="project" value="TreeGrafter"/>
</dbReference>
<evidence type="ECO:0000256" key="7">
    <source>
        <dbReference type="ARBA" id="ARBA00022490"/>
    </source>
</evidence>
<dbReference type="GO" id="GO:0031901">
    <property type="term" value="C:early endosome membrane"/>
    <property type="evidence" value="ECO:0007669"/>
    <property type="project" value="TreeGrafter"/>
</dbReference>
<dbReference type="Gene3D" id="3.30.1520.10">
    <property type="entry name" value="Phox-like domain"/>
    <property type="match status" value="1"/>
</dbReference>
<protein>
    <recommendedName>
        <fullName evidence="5">Sorting nexin-3</fullName>
    </recommendedName>
</protein>
<dbReference type="GO" id="GO:0032456">
    <property type="term" value="P:endocytic recycling"/>
    <property type="evidence" value="ECO:0007669"/>
    <property type="project" value="TreeGrafter"/>
</dbReference>
<dbReference type="GO" id="GO:0015031">
    <property type="term" value="P:protein transport"/>
    <property type="evidence" value="ECO:0007669"/>
    <property type="project" value="UniProtKB-KW"/>
</dbReference>
<dbReference type="PANTHER" id="PTHR45963:SF2">
    <property type="entry name" value="RE52028P"/>
    <property type="match status" value="1"/>
</dbReference>
<evidence type="ECO:0000256" key="11">
    <source>
        <dbReference type="ARBA" id="ARBA00023136"/>
    </source>
</evidence>
<evidence type="ECO:0000256" key="2">
    <source>
        <dbReference type="ARBA" id="ARBA00004255"/>
    </source>
</evidence>
<feature type="compositionally biased region" description="Low complexity" evidence="13">
    <location>
        <begin position="308"/>
        <end position="323"/>
    </location>
</feature>
<comment type="subcellular location">
    <subcellularLocation>
        <location evidence="3">Cytoplasm</location>
    </subcellularLocation>
    <subcellularLocation>
        <location evidence="2">Golgi apparatus membrane</location>
        <topology evidence="2">Peripheral membrane protein</topology>
        <orientation evidence="2">Cytoplasmic side</orientation>
    </subcellularLocation>
    <subcellularLocation>
        <location evidence="1">Prevacuolar compartment membrane</location>
        <topology evidence="1">Peripheral membrane protein</topology>
        <orientation evidence="1">Cytoplasmic side</orientation>
    </subcellularLocation>
</comment>
<dbReference type="Pfam" id="PF00787">
    <property type="entry name" value="PX"/>
    <property type="match status" value="1"/>
</dbReference>
<sequence>MSSLFNASRSSASVNPLASSTSFWADEEESPWGAPPPASAAASSASAPSNPLPSAEEEDDHHGFASTASSSAKYATPTSPPSFERSNSGFGGETDIDSMASPFGAPVSTGFGSISALDDGPLDPSANPFASAKSSSSSSSVGGGGGGGFASPSRAYGGEDRQRDIGARHPYADPTPASGFDDGGLFGAQSTAYQQPKPVQHSSYQQPSQDRYGSGFNNQQSHAYSQQQQQQAPYPNRQPQQQYQQQQQQQQQPRQDPYYPQRSQQGPPGPAPPGQYQRQFQPPQPNLHAPYGAQQQQQGPLHARPQSHHQQQQQQPPRGQQQQPPQPVVPATPYSPFARVDSLNTRRETLEEMYGVPENFLEVEVKNPITHGFGRKAYTDYEIVTRTNIPAFKVRYSTVRRRYSDFEFFREILERETTRVNIPPLPGKVLTSRFTDEVIEARREGLERFLSIVAGHPLLQTGSKILSAFLQDPAFDKSQWM</sequence>
<evidence type="ECO:0000256" key="10">
    <source>
        <dbReference type="ARBA" id="ARBA00023121"/>
    </source>
</evidence>
<feature type="region of interest" description="Disordered" evidence="13">
    <location>
        <begin position="1"/>
        <end position="339"/>
    </location>
</feature>
<gene>
    <name evidence="14" type="ORF">A4X13_0g60</name>
</gene>
<dbReference type="Proteomes" id="UP000077521">
    <property type="component" value="Unassembled WGS sequence"/>
</dbReference>
<dbReference type="PANTHER" id="PTHR45963">
    <property type="entry name" value="RE52028P"/>
    <property type="match status" value="1"/>
</dbReference>
<comment type="similarity">
    <text evidence="4">Belongs to the sorting nexin family.</text>
</comment>
<evidence type="ECO:0000256" key="4">
    <source>
        <dbReference type="ARBA" id="ARBA00010883"/>
    </source>
</evidence>
<evidence type="ECO:0000256" key="13">
    <source>
        <dbReference type="SAM" id="MobiDB-lite"/>
    </source>
</evidence>
<keyword evidence="8" id="KW-0653">Protein transport</keyword>
<keyword evidence="6" id="KW-0813">Transport</keyword>
<dbReference type="InterPro" id="IPR051074">
    <property type="entry name" value="Sorting_Nexin"/>
</dbReference>
<reference evidence="14" key="1">
    <citation type="submission" date="2016-04" db="EMBL/GenBank/DDBJ databases">
        <authorList>
            <person name="Nguyen H.D."/>
            <person name="Samba Siva P."/>
            <person name="Cullis J."/>
            <person name="Levesque C.A."/>
            <person name="Hambleton S."/>
        </authorList>
    </citation>
    <scope>NUCLEOTIDE SEQUENCE</scope>
    <source>
        <strain evidence="14">DAOMC 236416</strain>
    </source>
</reference>
<organism evidence="14 15">
    <name type="scientific">Tilletia indica</name>
    <dbReference type="NCBI Taxonomy" id="43049"/>
    <lineage>
        <taxon>Eukaryota</taxon>
        <taxon>Fungi</taxon>
        <taxon>Dikarya</taxon>
        <taxon>Basidiomycota</taxon>
        <taxon>Ustilaginomycotina</taxon>
        <taxon>Exobasidiomycetes</taxon>
        <taxon>Tilletiales</taxon>
        <taxon>Tilletiaceae</taxon>
        <taxon>Tilletia</taxon>
    </lineage>
</organism>
<dbReference type="AlphaFoldDB" id="A0A177TIE0"/>
<feature type="compositionally biased region" description="Low complexity" evidence="13">
    <location>
        <begin position="124"/>
        <end position="140"/>
    </location>
</feature>
<evidence type="ECO:0000256" key="9">
    <source>
        <dbReference type="ARBA" id="ARBA00023034"/>
    </source>
</evidence>
<reference evidence="14" key="2">
    <citation type="journal article" date="2019" name="IMA Fungus">
        <title>Genome sequencing and comparison of five Tilletia species to identify candidate genes for the detection of regulated species infecting wheat.</title>
        <authorList>
            <person name="Nguyen H.D.T."/>
            <person name="Sultana T."/>
            <person name="Kesanakurti P."/>
            <person name="Hambleton S."/>
        </authorList>
    </citation>
    <scope>NUCLEOTIDE SEQUENCE</scope>
    <source>
        <strain evidence="14">DAOMC 236416</strain>
    </source>
</reference>
<accession>A0A177TIE0</accession>
<dbReference type="SMART" id="SM00312">
    <property type="entry name" value="PX"/>
    <property type="match status" value="1"/>
</dbReference>
<keyword evidence="10" id="KW-0446">Lipid-binding</keyword>
<evidence type="ECO:0000256" key="5">
    <source>
        <dbReference type="ARBA" id="ARBA00020436"/>
    </source>
</evidence>
<name>A0A177TIE0_9BASI</name>
<dbReference type="PROSITE" id="PS50195">
    <property type="entry name" value="PX"/>
    <property type="match status" value="1"/>
</dbReference>
<feature type="compositionally biased region" description="Low complexity" evidence="13">
    <location>
        <begin position="65"/>
        <end position="77"/>
    </location>
</feature>
<evidence type="ECO:0000256" key="1">
    <source>
        <dbReference type="ARBA" id="ARBA00004179"/>
    </source>
</evidence>
<feature type="compositionally biased region" description="Low complexity" evidence="13">
    <location>
        <begin position="39"/>
        <end position="54"/>
    </location>
</feature>
<dbReference type="InterPro" id="IPR036871">
    <property type="entry name" value="PX_dom_sf"/>
</dbReference>